<feature type="non-terminal residue" evidence="1">
    <location>
        <position position="60"/>
    </location>
</feature>
<comment type="caution">
    <text evidence="1">The sequence shown here is derived from an EMBL/GenBank/DDBJ whole genome shotgun (WGS) entry which is preliminary data.</text>
</comment>
<keyword evidence="2" id="KW-1185">Reference proteome</keyword>
<protein>
    <submittedName>
        <fullName evidence="1">3984_t:CDS:1</fullName>
    </submittedName>
</protein>
<dbReference type="Proteomes" id="UP000789920">
    <property type="component" value="Unassembled WGS sequence"/>
</dbReference>
<dbReference type="EMBL" id="CAJVQC010094002">
    <property type="protein sequence ID" value="CAG8827545.1"/>
    <property type="molecule type" value="Genomic_DNA"/>
</dbReference>
<sequence length="60" mass="6890">FPALKSLSGIFSFVGTIQRMLGNGIKTIHQKCIIFVPFYTYKQLLSERSLNNVDKLEQKQ</sequence>
<proteinExistence type="predicted"/>
<gene>
    <name evidence="1" type="ORF">RPERSI_LOCUS27001</name>
</gene>
<reference evidence="1" key="1">
    <citation type="submission" date="2021-06" db="EMBL/GenBank/DDBJ databases">
        <authorList>
            <person name="Kallberg Y."/>
            <person name="Tangrot J."/>
            <person name="Rosling A."/>
        </authorList>
    </citation>
    <scope>NUCLEOTIDE SEQUENCE</scope>
    <source>
        <strain evidence="1">MA461A</strain>
    </source>
</reference>
<organism evidence="1 2">
    <name type="scientific">Racocetra persica</name>
    <dbReference type="NCBI Taxonomy" id="160502"/>
    <lineage>
        <taxon>Eukaryota</taxon>
        <taxon>Fungi</taxon>
        <taxon>Fungi incertae sedis</taxon>
        <taxon>Mucoromycota</taxon>
        <taxon>Glomeromycotina</taxon>
        <taxon>Glomeromycetes</taxon>
        <taxon>Diversisporales</taxon>
        <taxon>Gigasporaceae</taxon>
        <taxon>Racocetra</taxon>
    </lineage>
</organism>
<evidence type="ECO:0000313" key="2">
    <source>
        <dbReference type="Proteomes" id="UP000789920"/>
    </source>
</evidence>
<name>A0ACA9S772_9GLOM</name>
<evidence type="ECO:0000313" key="1">
    <source>
        <dbReference type="EMBL" id="CAG8827545.1"/>
    </source>
</evidence>
<feature type="non-terminal residue" evidence="1">
    <location>
        <position position="1"/>
    </location>
</feature>
<accession>A0ACA9S772</accession>